<dbReference type="InterPro" id="IPR055510">
    <property type="entry name" value="DUF7083"/>
</dbReference>
<evidence type="ECO:0000313" key="3">
    <source>
        <dbReference type="Proteomes" id="UP000321570"/>
    </source>
</evidence>
<dbReference type="Pfam" id="PF23309">
    <property type="entry name" value="DUF7083"/>
    <property type="match status" value="1"/>
</dbReference>
<dbReference type="EMBL" id="CABIJS010000377">
    <property type="protein sequence ID" value="VUZ50529.1"/>
    <property type="molecule type" value="Genomic_DNA"/>
</dbReference>
<protein>
    <recommendedName>
        <fullName evidence="1">DUF7083 domain-containing protein</fullName>
    </recommendedName>
</protein>
<dbReference type="AlphaFoldDB" id="A0A564YU48"/>
<reference evidence="2 3" key="1">
    <citation type="submission" date="2019-07" db="EMBL/GenBank/DDBJ databases">
        <authorList>
            <person name="Jastrzebski P J."/>
            <person name="Paukszto L."/>
            <person name="Jastrzebski P J."/>
        </authorList>
    </citation>
    <scope>NUCLEOTIDE SEQUENCE [LARGE SCALE GENOMIC DNA]</scope>
    <source>
        <strain evidence="2 3">WMS-il1</strain>
    </source>
</reference>
<gene>
    <name evidence="2" type="ORF">WMSIL1_LOCUS9372</name>
</gene>
<sequence>MEQMNLSKPNKDKEAFIKNVGEFHYELSVGGISTTWYAHYQDIYENRMAGLLNEVRINMLLRKFSKNDHDLYLAYLLPLSPKDFTYEETIESAERRFKCLNLAIREGEDIHKYVAIVNRMCNGIRPHPQSQPTNPKRNKPKCRFCGDLYFHRDCPFYKHRCQDCNSYGHKEGFCQRSQRRLYTDHRRGRLQDQNPQSHGVLTTMQVNISEYRSGYGSIAAYHPTSTLSIGKNVPGAVDYPSKLLKRAQEY</sequence>
<feature type="domain" description="DUF7083" evidence="1">
    <location>
        <begin position="18"/>
        <end position="97"/>
    </location>
</feature>
<keyword evidence="3" id="KW-1185">Reference proteome</keyword>
<name>A0A564YU48_HYMDI</name>
<organism evidence="2 3">
    <name type="scientific">Hymenolepis diminuta</name>
    <name type="common">Rat tapeworm</name>
    <dbReference type="NCBI Taxonomy" id="6216"/>
    <lineage>
        <taxon>Eukaryota</taxon>
        <taxon>Metazoa</taxon>
        <taxon>Spiralia</taxon>
        <taxon>Lophotrochozoa</taxon>
        <taxon>Platyhelminthes</taxon>
        <taxon>Cestoda</taxon>
        <taxon>Eucestoda</taxon>
        <taxon>Cyclophyllidea</taxon>
        <taxon>Hymenolepididae</taxon>
        <taxon>Hymenolepis</taxon>
    </lineage>
</organism>
<accession>A0A564YU48</accession>
<dbReference type="Proteomes" id="UP000321570">
    <property type="component" value="Unassembled WGS sequence"/>
</dbReference>
<proteinExistence type="predicted"/>
<evidence type="ECO:0000313" key="2">
    <source>
        <dbReference type="EMBL" id="VUZ50529.1"/>
    </source>
</evidence>
<evidence type="ECO:0000259" key="1">
    <source>
        <dbReference type="Pfam" id="PF23309"/>
    </source>
</evidence>